<proteinExistence type="predicted"/>
<protein>
    <submittedName>
        <fullName evidence="1">Uncharacterized protein</fullName>
    </submittedName>
</protein>
<gene>
    <name evidence="1" type="ORF">MVI01_61760</name>
</gene>
<dbReference type="EMBL" id="BJVY01000047">
    <property type="protein sequence ID" value="GEL74392.1"/>
    <property type="molecule type" value="Genomic_DNA"/>
</dbReference>
<comment type="caution">
    <text evidence="1">The sequence shown here is derived from an EMBL/GenBank/DDBJ whole genome shotgun (WGS) entry which is preliminary data.</text>
</comment>
<dbReference type="AlphaFoldDB" id="A0A511HLD2"/>
<evidence type="ECO:0000313" key="1">
    <source>
        <dbReference type="EMBL" id="GEL74392.1"/>
    </source>
</evidence>
<reference evidence="1 2" key="1">
    <citation type="submission" date="2019-07" db="EMBL/GenBank/DDBJ databases">
        <title>Whole genome shotgun sequence of Myxococcus virescens NBRC 100334.</title>
        <authorList>
            <person name="Hosoyama A."/>
            <person name="Uohara A."/>
            <person name="Ohji S."/>
            <person name="Ichikawa N."/>
        </authorList>
    </citation>
    <scope>NUCLEOTIDE SEQUENCE [LARGE SCALE GENOMIC DNA]</scope>
    <source>
        <strain evidence="1 2">NBRC 100334</strain>
    </source>
</reference>
<organism evidence="1 2">
    <name type="scientific">Myxococcus virescens</name>
    <dbReference type="NCBI Taxonomy" id="83456"/>
    <lineage>
        <taxon>Bacteria</taxon>
        <taxon>Pseudomonadati</taxon>
        <taxon>Myxococcota</taxon>
        <taxon>Myxococcia</taxon>
        <taxon>Myxococcales</taxon>
        <taxon>Cystobacterineae</taxon>
        <taxon>Myxococcaceae</taxon>
        <taxon>Myxococcus</taxon>
    </lineage>
</organism>
<name>A0A511HLD2_9BACT</name>
<dbReference type="Proteomes" id="UP000321224">
    <property type="component" value="Unassembled WGS sequence"/>
</dbReference>
<dbReference type="AntiFam" id="ANF00248">
    <property type="entry name" value="Shadow ORF (opposite ppsD)"/>
</dbReference>
<sequence>MCLHVADVVTAQARIGQRVRDDLRLALDARRRVTDLLLTVVVDGRALDDRVDVVTVPQRVRQQLEHHHARAVARHGATRAVVEGAAVPVRREDEPILVQVARALRTGDAHRARERDVRLPRQQALAGHVDGDEAGGARGVDGDALAPELELEGRLHRQALRTRGGQLQARARVLPCLAQQVQQVAGRTGARVERDATLVTRRVIRRVLERRPGALEEHALLRVHPLRLTQRDVEEAVVEAVRAFEDAPRADEARVPPQVLGDER</sequence>
<evidence type="ECO:0000313" key="2">
    <source>
        <dbReference type="Proteomes" id="UP000321224"/>
    </source>
</evidence>
<accession>A0A511HLD2</accession>